<name>A0ACB5RR78_9PEZI</name>
<keyword evidence="2" id="KW-1185">Reference proteome</keyword>
<organism evidence="1 2">
    <name type="scientific">Neofusicoccum parvum</name>
    <dbReference type="NCBI Taxonomy" id="310453"/>
    <lineage>
        <taxon>Eukaryota</taxon>
        <taxon>Fungi</taxon>
        <taxon>Dikarya</taxon>
        <taxon>Ascomycota</taxon>
        <taxon>Pezizomycotina</taxon>
        <taxon>Dothideomycetes</taxon>
        <taxon>Dothideomycetes incertae sedis</taxon>
        <taxon>Botryosphaeriales</taxon>
        <taxon>Botryosphaeriaceae</taxon>
        <taxon>Neofusicoccum</taxon>
    </lineage>
</organism>
<evidence type="ECO:0000313" key="2">
    <source>
        <dbReference type="Proteomes" id="UP001165186"/>
    </source>
</evidence>
<sequence>MRFLIILQGLTVLAASQPAPISSINTDIPPDANPTPDAIPLDFLKDISPPTYSTATGLISQVVPYATSSAVAAASSVVLNTPLSFFPAVSTAAINAAGEDDSTLAPSATQTPVKRSLVKDTLHKRTACQPEPRIANSYSLPLDATYDSFRSNSTFSDKALSVSDPQGYFAAFKGELAASSALMYLGYTLLQEYDPSSCSSICNTKQGCLSFNIYFEMDPSVDPGDSCPSPVPLVNIKCDFWGAALDSSTATSDGNLRQQFHVAVAGSNAYTSNTIGGPISGWTVPEVLGNAVMNAPLRDCAGTWTYMGYKLLQSGYDVNNCAAACNAQNDYNIAHPPSTGITPLCAAFGSYQLRVTQNGTTGDLGQMCTFYTSNWDSKYAVNTAAYNDGIGAKYTYTSSFFYSRDDRQPVCQVDLQKIASDTAALSFCTSLVSYTPTSTTTVSVTSTGGVSTQYATTTITSTVTSSAALAARYALEPRSAADVVRRVTAPQTPAVLASLSAPARISVACSQMATGAATLTTVVATVPASVLTTTISTTTTQTVSATCTPSAITAVGNMVKNGDFASGDLGSWTTTTDVYQASFPVTNEGLGCNKALSVQGSSTTSSFRLRLQQAISMPAGRNYKFSYWVKAGATARGCITGLAVTDSTTYSQQTFALAGISGSISTSWTQITQTYSLTDVSNNAGSYVQVVASCSAPTANQVQDNRVLLSGISITDAGPADGVLDGSLESSSLSHWKFTAAGQGRTASYSLPSGQAYDGTYALSVVSFKDQGFSGTLSGTLNVTAGQAYSVSVAMRADDPNMASGCSVAMLAGSSQLMTIQGLTQTWKLFTRPAGTWTAPSPAPTSISFSISCSGSGLSQKSLYFDGISVAPVS</sequence>
<reference evidence="1" key="1">
    <citation type="submission" date="2024-09" db="EMBL/GenBank/DDBJ databases">
        <title>Draft Genome Sequences of Neofusicoccum parvum.</title>
        <authorList>
            <person name="Ashida A."/>
            <person name="Camagna M."/>
            <person name="Tanaka A."/>
            <person name="Takemoto D."/>
        </authorList>
    </citation>
    <scope>NUCLEOTIDE SEQUENCE</scope>
    <source>
        <strain evidence="1">PPO83</strain>
    </source>
</reference>
<dbReference type="Proteomes" id="UP001165186">
    <property type="component" value="Unassembled WGS sequence"/>
</dbReference>
<comment type="caution">
    <text evidence="1">The sequence shown here is derived from an EMBL/GenBank/DDBJ whole genome shotgun (WGS) entry which is preliminary data.</text>
</comment>
<accession>A0ACB5RR78</accession>
<protein>
    <submittedName>
        <fullName evidence="1">Carbohydrate-binding CenC-like protein</fullName>
    </submittedName>
</protein>
<gene>
    <name evidence="1" type="primary">g9271</name>
    <name evidence="1" type="ORF">NpPPO83_00009271</name>
</gene>
<proteinExistence type="predicted"/>
<evidence type="ECO:0000313" key="1">
    <source>
        <dbReference type="EMBL" id="GME23019.1"/>
    </source>
</evidence>
<dbReference type="EMBL" id="BSXG01000005">
    <property type="protein sequence ID" value="GME23019.1"/>
    <property type="molecule type" value="Genomic_DNA"/>
</dbReference>